<feature type="transmembrane region" description="Helical" evidence="1">
    <location>
        <begin position="39"/>
        <end position="69"/>
    </location>
</feature>
<keyword evidence="3" id="KW-1185">Reference proteome</keyword>
<keyword evidence="1" id="KW-0472">Membrane</keyword>
<keyword evidence="1" id="KW-1133">Transmembrane helix</keyword>
<protein>
    <submittedName>
        <fullName evidence="2">Uncharacterized protein</fullName>
    </submittedName>
</protein>
<sequence>MNNVVFFFGCQFTVLRFSMLTLAWTLSILFLWPAFLDTMVGVFIGYTVAALLFAGVVNRVLLLIILLVFMVHKKSVVYFQNTMLLTVGLLSTWVYSWFRVMDLWLFLDHFLIITFSVFLYHAFLVKAIKINK</sequence>
<reference evidence="2 3" key="1">
    <citation type="submission" date="2023-05" db="EMBL/GenBank/DDBJ databases">
        <title>Flavobacterium sedimenti sp. nov., isolated from the sediment.</title>
        <authorList>
            <person name="Wu N."/>
        </authorList>
    </citation>
    <scope>NUCLEOTIDE SEQUENCE [LARGE SCALE GENOMIC DNA]</scope>
    <source>
        <strain evidence="2 3">YZ-48</strain>
    </source>
</reference>
<evidence type="ECO:0000313" key="3">
    <source>
        <dbReference type="Proteomes" id="UP001230035"/>
    </source>
</evidence>
<accession>A0ABT6XSR0</accession>
<dbReference type="EMBL" id="JASGBP010000008">
    <property type="protein sequence ID" value="MDI9258030.1"/>
    <property type="molecule type" value="Genomic_DNA"/>
</dbReference>
<comment type="caution">
    <text evidence="2">The sequence shown here is derived from an EMBL/GenBank/DDBJ whole genome shotgun (WGS) entry which is preliminary data.</text>
</comment>
<gene>
    <name evidence="2" type="ORF">QHT84_11455</name>
</gene>
<evidence type="ECO:0000313" key="2">
    <source>
        <dbReference type="EMBL" id="MDI9258030.1"/>
    </source>
</evidence>
<feature type="transmembrane region" description="Helical" evidence="1">
    <location>
        <begin position="104"/>
        <end position="125"/>
    </location>
</feature>
<evidence type="ECO:0000256" key="1">
    <source>
        <dbReference type="SAM" id="Phobius"/>
    </source>
</evidence>
<organism evidence="2 3">
    <name type="scientific">Flavobacterium sedimenticola</name>
    <dbReference type="NCBI Taxonomy" id="3043286"/>
    <lineage>
        <taxon>Bacteria</taxon>
        <taxon>Pseudomonadati</taxon>
        <taxon>Bacteroidota</taxon>
        <taxon>Flavobacteriia</taxon>
        <taxon>Flavobacteriales</taxon>
        <taxon>Flavobacteriaceae</taxon>
        <taxon>Flavobacterium</taxon>
    </lineage>
</organism>
<keyword evidence="1" id="KW-0812">Transmembrane</keyword>
<dbReference type="Proteomes" id="UP001230035">
    <property type="component" value="Unassembled WGS sequence"/>
</dbReference>
<dbReference type="RefSeq" id="WP_283239707.1">
    <property type="nucleotide sequence ID" value="NZ_JASGBP010000008.1"/>
</dbReference>
<proteinExistence type="predicted"/>
<feature type="transmembrane region" description="Helical" evidence="1">
    <location>
        <begin position="76"/>
        <end position="98"/>
    </location>
</feature>
<name>A0ABT6XSR0_9FLAO</name>